<feature type="domain" description="Ig-like" evidence="4">
    <location>
        <begin position="208"/>
        <end position="280"/>
    </location>
</feature>
<dbReference type="InterPro" id="IPR036179">
    <property type="entry name" value="Ig-like_dom_sf"/>
</dbReference>
<dbReference type="CDD" id="cd00063">
    <property type="entry name" value="FN3"/>
    <property type="match status" value="4"/>
</dbReference>
<evidence type="ECO:0000256" key="3">
    <source>
        <dbReference type="ARBA" id="ARBA00023319"/>
    </source>
</evidence>
<evidence type="ECO:0000256" key="2">
    <source>
        <dbReference type="ARBA" id="ARBA00023157"/>
    </source>
</evidence>
<dbReference type="EMBL" id="JASAOG010000007">
    <property type="protein sequence ID" value="KAK0067653.1"/>
    <property type="molecule type" value="Genomic_DNA"/>
</dbReference>
<reference evidence="6" key="1">
    <citation type="journal article" date="2023" name="PLoS Negl. Trop. Dis.">
        <title>A genome sequence for Biomphalaria pfeifferi, the major vector snail for the human-infecting parasite Schistosoma mansoni.</title>
        <authorList>
            <person name="Bu L."/>
            <person name="Lu L."/>
            <person name="Laidemitt M.R."/>
            <person name="Zhang S.M."/>
            <person name="Mutuku M."/>
            <person name="Mkoji G."/>
            <person name="Steinauer M."/>
            <person name="Loker E.S."/>
        </authorList>
    </citation>
    <scope>NUCLEOTIDE SEQUENCE</scope>
    <source>
        <strain evidence="6">KasaAsao</strain>
    </source>
</reference>
<dbReference type="Gene3D" id="2.60.40.10">
    <property type="entry name" value="Immunoglobulins"/>
    <property type="match status" value="10"/>
</dbReference>
<feature type="domain" description="Fibronectin type-III" evidence="5">
    <location>
        <begin position="802"/>
        <end position="904"/>
    </location>
</feature>
<gene>
    <name evidence="6" type="ORF">Bpfe_003160</name>
</gene>
<reference evidence="6" key="2">
    <citation type="submission" date="2023-04" db="EMBL/GenBank/DDBJ databases">
        <authorList>
            <person name="Bu L."/>
            <person name="Lu L."/>
            <person name="Laidemitt M.R."/>
            <person name="Zhang S.M."/>
            <person name="Mutuku M."/>
            <person name="Mkoji G."/>
            <person name="Steinauer M."/>
            <person name="Loker E.S."/>
        </authorList>
    </citation>
    <scope>NUCLEOTIDE SEQUENCE</scope>
    <source>
        <strain evidence="6">KasaAsao</strain>
        <tissue evidence="6">Whole Snail</tissue>
    </source>
</reference>
<dbReference type="SMART" id="SM00408">
    <property type="entry name" value="IGc2"/>
    <property type="match status" value="4"/>
</dbReference>
<dbReference type="InterPro" id="IPR003599">
    <property type="entry name" value="Ig_sub"/>
</dbReference>
<dbReference type="SMART" id="SM00060">
    <property type="entry name" value="FN3"/>
    <property type="match status" value="3"/>
</dbReference>
<dbReference type="GO" id="GO:0007411">
    <property type="term" value="P:axon guidance"/>
    <property type="evidence" value="ECO:0007669"/>
    <property type="project" value="TreeGrafter"/>
</dbReference>
<dbReference type="InterPro" id="IPR036116">
    <property type="entry name" value="FN3_sf"/>
</dbReference>
<dbReference type="PROSITE" id="PS50835">
    <property type="entry name" value="IG_LIKE"/>
    <property type="match status" value="6"/>
</dbReference>
<dbReference type="InterPro" id="IPR013098">
    <property type="entry name" value="Ig_I-set"/>
</dbReference>
<dbReference type="GO" id="GO:0098609">
    <property type="term" value="P:cell-cell adhesion"/>
    <property type="evidence" value="ECO:0007669"/>
    <property type="project" value="TreeGrafter"/>
</dbReference>
<dbReference type="Pfam" id="PF13895">
    <property type="entry name" value="Ig_2"/>
    <property type="match status" value="1"/>
</dbReference>
<dbReference type="PANTHER" id="PTHR44170:SF6">
    <property type="entry name" value="CONTACTIN"/>
    <property type="match status" value="1"/>
</dbReference>
<dbReference type="Pfam" id="PF00041">
    <property type="entry name" value="fn3"/>
    <property type="match status" value="2"/>
</dbReference>
<evidence type="ECO:0000313" key="7">
    <source>
        <dbReference type="Proteomes" id="UP001233172"/>
    </source>
</evidence>
<evidence type="ECO:0000259" key="4">
    <source>
        <dbReference type="PROSITE" id="PS50835"/>
    </source>
</evidence>
<accession>A0AAD8FKU7</accession>
<dbReference type="GO" id="GO:0005886">
    <property type="term" value="C:plasma membrane"/>
    <property type="evidence" value="ECO:0007669"/>
    <property type="project" value="TreeGrafter"/>
</dbReference>
<protein>
    <submittedName>
        <fullName evidence="6">Contactin-like isoform X2</fullName>
    </submittedName>
</protein>
<dbReference type="SUPFAM" id="SSF48726">
    <property type="entry name" value="Immunoglobulin"/>
    <property type="match status" value="6"/>
</dbReference>
<feature type="domain" description="Ig-like" evidence="4">
    <location>
        <begin position="105"/>
        <end position="191"/>
    </location>
</feature>
<feature type="domain" description="Ig-like" evidence="4">
    <location>
        <begin position="596"/>
        <end position="690"/>
    </location>
</feature>
<dbReference type="InterPro" id="IPR003961">
    <property type="entry name" value="FN3_dom"/>
</dbReference>
<dbReference type="AlphaFoldDB" id="A0AAD8FKU7"/>
<comment type="caution">
    <text evidence="6">The sequence shown here is derived from an EMBL/GenBank/DDBJ whole genome shotgun (WGS) entry which is preliminary data.</text>
</comment>
<dbReference type="InterPro" id="IPR013783">
    <property type="entry name" value="Ig-like_fold"/>
</dbReference>
<dbReference type="Proteomes" id="UP001233172">
    <property type="component" value="Unassembled WGS sequence"/>
</dbReference>
<proteinExistence type="predicted"/>
<dbReference type="Pfam" id="PF13927">
    <property type="entry name" value="Ig_3"/>
    <property type="match status" value="3"/>
</dbReference>
<name>A0AAD8FKU7_BIOPF</name>
<feature type="domain" description="Ig-like" evidence="4">
    <location>
        <begin position="324"/>
        <end position="403"/>
    </location>
</feature>
<dbReference type="FunFam" id="2.60.40.10:FF:000189">
    <property type="entry name" value="Neogenin isoform 3"/>
    <property type="match status" value="1"/>
</dbReference>
<keyword evidence="7" id="KW-1185">Reference proteome</keyword>
<evidence type="ECO:0000259" key="5">
    <source>
        <dbReference type="PROSITE" id="PS50853"/>
    </source>
</evidence>
<feature type="domain" description="Ig-like" evidence="4">
    <location>
        <begin position="410"/>
        <end position="496"/>
    </location>
</feature>
<feature type="domain" description="Ig-like" evidence="4">
    <location>
        <begin position="502"/>
        <end position="594"/>
    </location>
</feature>
<feature type="domain" description="Fibronectin type-III" evidence="5">
    <location>
        <begin position="1011"/>
        <end position="1107"/>
    </location>
</feature>
<keyword evidence="2" id="KW-1015">Disulfide bond</keyword>
<dbReference type="GO" id="GO:0030424">
    <property type="term" value="C:axon"/>
    <property type="evidence" value="ECO:0007669"/>
    <property type="project" value="TreeGrafter"/>
</dbReference>
<feature type="domain" description="Fibronectin type-III" evidence="5">
    <location>
        <begin position="694"/>
        <end position="800"/>
    </location>
</feature>
<dbReference type="Pfam" id="PF07679">
    <property type="entry name" value="I-set"/>
    <property type="match status" value="1"/>
</dbReference>
<keyword evidence="1" id="KW-0677">Repeat</keyword>
<dbReference type="FunFam" id="2.60.40.10:FF:000052">
    <property type="entry name" value="Contactin 1"/>
    <property type="match status" value="1"/>
</dbReference>
<dbReference type="SMART" id="SM00409">
    <property type="entry name" value="IG"/>
    <property type="match status" value="6"/>
</dbReference>
<organism evidence="6 7">
    <name type="scientific">Biomphalaria pfeifferi</name>
    <name type="common">Bloodfluke planorb</name>
    <name type="synonym">Freshwater snail</name>
    <dbReference type="NCBI Taxonomy" id="112525"/>
    <lineage>
        <taxon>Eukaryota</taxon>
        <taxon>Metazoa</taxon>
        <taxon>Spiralia</taxon>
        <taxon>Lophotrochozoa</taxon>
        <taxon>Mollusca</taxon>
        <taxon>Gastropoda</taxon>
        <taxon>Heterobranchia</taxon>
        <taxon>Euthyneura</taxon>
        <taxon>Panpulmonata</taxon>
        <taxon>Hygrophila</taxon>
        <taxon>Lymnaeoidea</taxon>
        <taxon>Planorbidae</taxon>
        <taxon>Biomphalaria</taxon>
    </lineage>
</organism>
<evidence type="ECO:0000256" key="1">
    <source>
        <dbReference type="ARBA" id="ARBA00022737"/>
    </source>
</evidence>
<dbReference type="PANTHER" id="PTHR44170">
    <property type="entry name" value="PROTEIN SIDEKICK"/>
    <property type="match status" value="1"/>
</dbReference>
<keyword evidence="3" id="KW-0393">Immunoglobulin domain</keyword>
<evidence type="ECO:0000313" key="6">
    <source>
        <dbReference type="EMBL" id="KAK0067653.1"/>
    </source>
</evidence>
<dbReference type="SUPFAM" id="SSF49265">
    <property type="entry name" value="Fibronectin type III"/>
    <property type="match status" value="2"/>
</dbReference>
<feature type="non-terminal residue" evidence="6">
    <location>
        <position position="1"/>
    </location>
</feature>
<feature type="domain" description="Fibronectin type-III" evidence="5">
    <location>
        <begin position="909"/>
        <end position="1006"/>
    </location>
</feature>
<dbReference type="InterPro" id="IPR003598">
    <property type="entry name" value="Ig_sub2"/>
</dbReference>
<sequence>GNQWWTSGIGTGANFRWEGDGTTDAPLIHFWADESEFTSLLNGDVAVYAFHSVSGVFKWTRARREAILPYICEISTSEAYRVIQQDRDHMFGTNITDPNEIRRGPTFLVQPQTTVIVGEVAQTYIECIAQSNPQPTYVWYKKVRNDPPVLVTSDDHYIITNGKFTITQPTEWKDEGSYQCQAQNELGTILSDPVDIYFGYLFEFSNDPPGSVTAFQYKGTVMNCKAPAYNPAIDIKWYKEDGGPNFLRTDLHPHLFVSMNGHFYISESASQDGGFYHCVVALMPPVGQIMSTSQPPSRTSLGIELIIKGDSPSDYGPEIHNDFPAVFPTPALRGDTLTLECFAYGKLPLYYSWRKDNGPIPSKSQYSEHNRVITLPNAELEDSGNYTCQVDRGNSAKAEKSINVKIEAKPFFIFPLKDQHIDIDRQFTWRCEARGIPQPVYHWYRNGVAITAADTTVEVKANVLKIAQAQPLVHQGMYQCSASNIHGTVFTSAQLRVLAFKPSFRRRPLNPTQLGTEGGSVTFICQPEAAPAPTITWKKDNVPLTAADPDGRIVQLPNGNLFMKDLQRSDSGTYECTATNSLGSDSSRGVLTVSSKTVMTVKPSNTQVQVNATAFLRCQASYDEAQKDMVYVWDLNGRPINYAIEPHYVLGTQTSLTGLYITNAQVYHTGTYGCSAVTSDDSVRYTAYLQVFGPPGECGGVIAKITDRDATIKWALGPTNMAEITKFRIEFNTNFNETWRMLKDDIAYIDAVDHNREGRCIHDVPGLKPGSSYRFRIIAYNRYGAGPPSLPSSLYKVPDAAPVAMVTGIREGWGPVGILALEWDLLAPEDLTGNDVGYKIYYRKKSTSLDAKWTLGEVFGQENKYAATVGADNYYLEYEVKIAGFNSIGHGPNSSVVIIMSQADMPLGAATKVYVESYNATALVVRWTPIPLLREYIRGRVVGYGINYWRPGEGMDSSNMYCYDDCGSEILVGLEPDSYYWVNVQVFTTAGMGTLSEDAYGSTFGPQPHFYPKYVHVNSYKGNAVFVLWKGVSNARSEEPIIGYKLRWWPSTEDIRKANITVIAQKKTTAVIHGIRSGIVYSLRVMAYSNGGDGVSSPTTYFTLEGQVMFNPETTDILNAALPTRPLNILLLSASVLCTYLALDR</sequence>
<dbReference type="PROSITE" id="PS50853">
    <property type="entry name" value="FN3"/>
    <property type="match status" value="4"/>
</dbReference>
<dbReference type="InterPro" id="IPR007110">
    <property type="entry name" value="Ig-like_dom"/>
</dbReference>